<dbReference type="Proteomes" id="UP000003081">
    <property type="component" value="Unassembled WGS sequence"/>
</dbReference>
<keyword evidence="3" id="KW-1185">Reference proteome</keyword>
<feature type="coiled-coil region" evidence="1">
    <location>
        <begin position="1"/>
        <end position="31"/>
    </location>
</feature>
<dbReference type="EMBL" id="ACOM01000005">
    <property type="protein sequence ID" value="EEP53050.1"/>
    <property type="molecule type" value="Genomic_DNA"/>
</dbReference>
<proteinExistence type="predicted"/>
<evidence type="ECO:0000256" key="1">
    <source>
        <dbReference type="SAM" id="Coils"/>
    </source>
</evidence>
<dbReference type="AlphaFoldDB" id="C4IGR4"/>
<dbReference type="Gene3D" id="3.30.2220.30">
    <property type="match status" value="1"/>
</dbReference>
<reference evidence="2 3" key="1">
    <citation type="submission" date="2009-08" db="EMBL/GenBank/DDBJ databases">
        <authorList>
            <person name="Shrivastava S."/>
            <person name="Brinkac L.B."/>
            <person name="Brown J.L."/>
            <person name="Bruce D.B."/>
            <person name="Detter C."/>
            <person name="Green L.D."/>
            <person name="Munk C.A."/>
            <person name="Rogers Y.C."/>
            <person name="Tapia R."/>
            <person name="Sims D.R."/>
            <person name="Smith L.A."/>
            <person name="Smith T.J."/>
            <person name="Sutton G."/>
            <person name="Brettin T."/>
        </authorList>
    </citation>
    <scope>NUCLEOTIDE SEQUENCE [LARGE SCALE GENOMIC DNA]</scope>
    <source>
        <strain evidence="3">E4 str. BoNT E BL5262</strain>
    </source>
</reference>
<evidence type="ECO:0000313" key="2">
    <source>
        <dbReference type="EMBL" id="EEP53050.1"/>
    </source>
</evidence>
<dbReference type="HOGENOM" id="CLU_151180_0_0_9"/>
<dbReference type="InterPro" id="IPR038559">
    <property type="entry name" value="XkdN-like_sf"/>
</dbReference>
<evidence type="ECO:0000313" key="3">
    <source>
        <dbReference type="Proteomes" id="UP000003081"/>
    </source>
</evidence>
<keyword evidence="1" id="KW-0175">Coiled coil</keyword>
<dbReference type="eggNOG" id="ENOG5032N85">
    <property type="taxonomic scope" value="Bacteria"/>
</dbReference>
<protein>
    <recommendedName>
        <fullName evidence="4">Phage XkdN-like protein</fullName>
    </recommendedName>
</protein>
<gene>
    <name evidence="2" type="ORF">CLP_2608</name>
</gene>
<accession>C4IGR4</accession>
<evidence type="ECO:0008006" key="4">
    <source>
        <dbReference type="Google" id="ProtNLM"/>
    </source>
</evidence>
<name>C4IGR4_CLOBU</name>
<dbReference type="RefSeq" id="WP_003409950.1">
    <property type="nucleotide sequence ID" value="NZ_ACOM01000005.1"/>
</dbReference>
<comment type="caution">
    <text evidence="2">The sequence shown here is derived from an EMBL/GenBank/DDBJ whole genome shotgun (WGS) entry which is preliminary data.</text>
</comment>
<organism evidence="2 3">
    <name type="scientific">Clostridium butyricum E4 str. BoNT E BL5262</name>
    <dbReference type="NCBI Taxonomy" id="632245"/>
    <lineage>
        <taxon>Bacteria</taxon>
        <taxon>Bacillati</taxon>
        <taxon>Bacillota</taxon>
        <taxon>Clostridia</taxon>
        <taxon>Eubacteriales</taxon>
        <taxon>Clostridiaceae</taxon>
        <taxon>Clostridium</taxon>
    </lineage>
</organism>
<sequence>MNKETARKATLEDLIAKATQKENDKKKVKEISTVVNSEEVSLTFVKPSQSIVLDAMEEIGEGDDIKMVVQAFTHLIYECCPMLQNADLQKGLNVLDPYDTVPKLFELGEIMKIGNQLSDLIGLNAVSDTVKN</sequence>